<dbReference type="PROSITE" id="PS50088">
    <property type="entry name" value="ANK_REPEAT"/>
    <property type="match status" value="6"/>
</dbReference>
<feature type="repeat" description="ANK" evidence="1">
    <location>
        <begin position="691"/>
        <end position="723"/>
    </location>
</feature>
<feature type="repeat" description="ANK" evidence="1">
    <location>
        <begin position="381"/>
        <end position="410"/>
    </location>
</feature>
<proteinExistence type="predicted"/>
<dbReference type="SUPFAM" id="SSF109993">
    <property type="entry name" value="VPS9 domain"/>
    <property type="match status" value="1"/>
</dbReference>
<keyword evidence="1" id="KW-0040">ANK repeat</keyword>
<evidence type="ECO:0000313" key="3">
    <source>
        <dbReference type="EMBL" id="KAJ8302764.1"/>
    </source>
</evidence>
<dbReference type="Proteomes" id="UP001217089">
    <property type="component" value="Unassembled WGS sequence"/>
</dbReference>
<gene>
    <name evidence="3" type="ORF">KUTeg_019160</name>
</gene>
<dbReference type="SUPFAM" id="SSF48403">
    <property type="entry name" value="Ankyrin repeat"/>
    <property type="match status" value="2"/>
</dbReference>
<feature type="compositionally biased region" description="Polar residues" evidence="2">
    <location>
        <begin position="837"/>
        <end position="846"/>
    </location>
</feature>
<dbReference type="PROSITE" id="PS50297">
    <property type="entry name" value="ANK_REP_REGION"/>
    <property type="match status" value="5"/>
</dbReference>
<dbReference type="EMBL" id="JARBDR010000917">
    <property type="protein sequence ID" value="KAJ8302764.1"/>
    <property type="molecule type" value="Genomic_DNA"/>
</dbReference>
<feature type="region of interest" description="Disordered" evidence="2">
    <location>
        <begin position="783"/>
        <end position="813"/>
    </location>
</feature>
<dbReference type="Gene3D" id="1.25.40.20">
    <property type="entry name" value="Ankyrin repeat-containing domain"/>
    <property type="match status" value="2"/>
</dbReference>
<dbReference type="PANTHER" id="PTHR24170">
    <property type="entry name" value="ANKYRIN REPEAT DOMAIN-CONTAINING PROTEIN 27"/>
    <property type="match status" value="1"/>
</dbReference>
<evidence type="ECO:0000313" key="4">
    <source>
        <dbReference type="Proteomes" id="UP001217089"/>
    </source>
</evidence>
<evidence type="ECO:0008006" key="5">
    <source>
        <dbReference type="Google" id="ProtNLM"/>
    </source>
</evidence>
<sequence>MAKYDEDLYENPFFVAIQTQFQHLYEEASTKRCIFCIPRFSMVEKEKFTLNDVKDHIIDSHQTEENTYSTYSGKKIQILDGKIKLLDFSEPKNVEILFEETFYNNADESYRVLCVNCMLNREYGDTLLETVTRRKRPDSFVECKELLFGHAGGRKTQETLDKLFESFASSYFRLMNENFRNILDAASAQFTTAMQIVLKDTTKRRSVQTSKDDMNNLKLAVETYMMDAIHKQLFQAVATCFSNQDAEINKMTRNMFEIKPSDLGIHSHFEKNIKPGIKELLRLNTFSTPIGKLKCIKRVVTALSRRSLKINDSALEHIRSGQQKEDFKNSYKQKEMDLTSRTTTVEKFFQYVQLGDEAAVRQMLAKPKDDIALKLCHPLCTSLHIAALHGQAHLIDVLVKNGALVDACDYLAYTPLHLACQKGYQNIIGRCDINATNYRQDTPLHMASKWGYEGIVNVLLENGARTDLKNRKKQTAFSLAQNAKVQQLFYENEKRPRFMTQRPISKSMSDYEVITVKKPKVPNASVSEPSSLSTTPLNTPEIASLDQLENKQRDLLYKAIGDGDEQLVKFYFGWNKDSDDEDELSPTVTARELCHPLCQCSKCSPVQQLSVTGKNGIHINTQNPAGFTPLHLSVLHANLSLVKMFVKRGADVNIKSKKEITALHLSCYLMLGEIASYLIQHGAKVNIKDNAGDSPLHLCVDKECVPLLYILIQHGANVNSANNEGNTPLHKAVYGGKCNIVKKLLNSGANMSCVNKENLTPIQISQDPEITKLLLDHQKMTKEIPESNKGSEKSHSSAHSPENKASSNDQSSIQKFDAAVLRRVESKDRSEPLYNYSLVNSASQNPEGGYSSPGDINEVENNSDGEIKTENDSVRCREVTANGKLIEICSLKIYNNTCGYPKIKSCYQNLNLKFFFVIMLEQNKLKSFRAYIYNVIKKIKILFVQCFIRLIIQSIPMVSAENGCTCFCGKIVMKTGIHYSVPFSSLIIYHIDILQLKKDIFIFMINYDVVYTGKLAFNII</sequence>
<feature type="region of interest" description="Disordered" evidence="2">
    <location>
        <begin position="835"/>
        <end position="865"/>
    </location>
</feature>
<name>A0ABQ9EBQ4_TEGGR</name>
<protein>
    <recommendedName>
        <fullName evidence="5">Ankyrin repeat domain-containing protein 27</fullName>
    </recommendedName>
</protein>
<reference evidence="3 4" key="1">
    <citation type="submission" date="2022-12" db="EMBL/GenBank/DDBJ databases">
        <title>Chromosome-level genome of Tegillarca granosa.</title>
        <authorList>
            <person name="Kim J."/>
        </authorList>
    </citation>
    <scope>NUCLEOTIDE SEQUENCE [LARGE SCALE GENOMIC DNA]</scope>
    <source>
        <strain evidence="3">Teg-2019</strain>
        <tissue evidence="3">Adductor muscle</tissue>
    </source>
</reference>
<feature type="compositionally biased region" description="Basic and acidic residues" evidence="2">
    <location>
        <begin position="783"/>
        <end position="795"/>
    </location>
</feature>
<dbReference type="CDD" id="cd22886">
    <property type="entry name" value="ANKRD27_zf2"/>
    <property type="match status" value="1"/>
</dbReference>
<comment type="caution">
    <text evidence="3">The sequence shown here is derived from an EMBL/GenBank/DDBJ whole genome shotgun (WGS) entry which is preliminary data.</text>
</comment>
<organism evidence="3 4">
    <name type="scientific">Tegillarca granosa</name>
    <name type="common">Malaysian cockle</name>
    <name type="synonym">Anadara granosa</name>
    <dbReference type="NCBI Taxonomy" id="220873"/>
    <lineage>
        <taxon>Eukaryota</taxon>
        <taxon>Metazoa</taxon>
        <taxon>Spiralia</taxon>
        <taxon>Lophotrochozoa</taxon>
        <taxon>Mollusca</taxon>
        <taxon>Bivalvia</taxon>
        <taxon>Autobranchia</taxon>
        <taxon>Pteriomorphia</taxon>
        <taxon>Arcoida</taxon>
        <taxon>Arcoidea</taxon>
        <taxon>Arcidae</taxon>
        <taxon>Tegillarca</taxon>
    </lineage>
</organism>
<dbReference type="Gene3D" id="1.20.1050.80">
    <property type="entry name" value="VPS9 domain"/>
    <property type="match status" value="1"/>
</dbReference>
<dbReference type="PANTHER" id="PTHR24170:SF2">
    <property type="entry name" value="ANKYRIN REPEAT DOMAIN-CONTAINING PROTEIN 27"/>
    <property type="match status" value="1"/>
</dbReference>
<dbReference type="InterPro" id="IPR036770">
    <property type="entry name" value="Ankyrin_rpt-contain_sf"/>
</dbReference>
<evidence type="ECO:0000256" key="2">
    <source>
        <dbReference type="SAM" id="MobiDB-lite"/>
    </source>
</evidence>
<dbReference type="Pfam" id="PF00023">
    <property type="entry name" value="Ank"/>
    <property type="match status" value="1"/>
</dbReference>
<dbReference type="InterPro" id="IPR037191">
    <property type="entry name" value="VPS9_dom_sf"/>
</dbReference>
<dbReference type="SMART" id="SM00248">
    <property type="entry name" value="ANK"/>
    <property type="match status" value="6"/>
</dbReference>
<feature type="repeat" description="ANK" evidence="1">
    <location>
        <begin position="658"/>
        <end position="690"/>
    </location>
</feature>
<feature type="repeat" description="ANK" evidence="1">
    <location>
        <begin position="439"/>
        <end position="471"/>
    </location>
</feature>
<accession>A0ABQ9EBQ4</accession>
<dbReference type="PRINTS" id="PR01415">
    <property type="entry name" value="ANKYRIN"/>
</dbReference>
<keyword evidence="4" id="KW-1185">Reference proteome</keyword>
<feature type="compositionally biased region" description="Polar residues" evidence="2">
    <location>
        <begin position="797"/>
        <end position="813"/>
    </location>
</feature>
<evidence type="ECO:0000256" key="1">
    <source>
        <dbReference type="PROSITE-ProRule" id="PRU00023"/>
    </source>
</evidence>
<feature type="repeat" description="ANK" evidence="1">
    <location>
        <begin position="625"/>
        <end position="657"/>
    </location>
</feature>
<feature type="repeat" description="ANK" evidence="1">
    <location>
        <begin position="724"/>
        <end position="756"/>
    </location>
</feature>
<dbReference type="InterPro" id="IPR051248">
    <property type="entry name" value="UPF0507/Ank_repeat_27"/>
</dbReference>
<dbReference type="InterPro" id="IPR002110">
    <property type="entry name" value="Ankyrin_rpt"/>
</dbReference>
<dbReference type="Pfam" id="PF12796">
    <property type="entry name" value="Ank_2"/>
    <property type="match status" value="2"/>
</dbReference>